<gene>
    <name evidence="1" type="ORF">MENT_LOCUS5918</name>
</gene>
<protein>
    <submittedName>
        <fullName evidence="1">Uncharacterized protein</fullName>
    </submittedName>
</protein>
<dbReference type="AlphaFoldDB" id="A0A6V7TY24"/>
<evidence type="ECO:0000313" key="2">
    <source>
        <dbReference type="Proteomes" id="UP000580250"/>
    </source>
</evidence>
<organism evidence="1 2">
    <name type="scientific">Meloidogyne enterolobii</name>
    <name type="common">Root-knot nematode worm</name>
    <name type="synonym">Meloidogyne mayaguensis</name>
    <dbReference type="NCBI Taxonomy" id="390850"/>
    <lineage>
        <taxon>Eukaryota</taxon>
        <taxon>Metazoa</taxon>
        <taxon>Ecdysozoa</taxon>
        <taxon>Nematoda</taxon>
        <taxon>Chromadorea</taxon>
        <taxon>Rhabditida</taxon>
        <taxon>Tylenchina</taxon>
        <taxon>Tylenchomorpha</taxon>
        <taxon>Tylenchoidea</taxon>
        <taxon>Meloidogynidae</taxon>
        <taxon>Meloidogyninae</taxon>
        <taxon>Meloidogyne</taxon>
    </lineage>
</organism>
<evidence type="ECO:0000313" key="1">
    <source>
        <dbReference type="EMBL" id="CAD2138826.1"/>
    </source>
</evidence>
<sequence>MNEISFQKGLIQSNLSLKLERKNFIPPELLEEIVKFCCLNSMMHTSLFSTRVSLAFNLLVWKIRVGCLFQESKVHLNRFDTYLHQLEDKGCLTEVNKVIHSFWDALVPLSLQVDRARFLIVFDRVNAIVSVHTMDSLINRARLMIQIIQQWIDHLIGLNLNFTQIDRFLLYRLNGSIKAAVSNTKIYDWCYLGKMLKSRYLSRSIRLCSSIAGTAGTTTLSKNPPILTYPSEEFVKKFPKQRISDLIAEIEIFYKFSQHLPTHLTDDNWQKLMDATSLEEKEEFLFHLSNNEVVIKQGEQKMTEIRNNYYENLKARNQLFETGSMVYGNEFYRLFGDEYFHARKFIDRVSLIYGSRCCQNASLNEFIPKIIIDCRKVYQLHVKFLNTAISRIQQVH</sequence>
<accession>A0A6V7TY24</accession>
<comment type="caution">
    <text evidence="1">The sequence shown here is derived from an EMBL/GenBank/DDBJ whole genome shotgun (WGS) entry which is preliminary data.</text>
</comment>
<reference evidence="1 2" key="1">
    <citation type="submission" date="2020-08" db="EMBL/GenBank/DDBJ databases">
        <authorList>
            <person name="Koutsovoulos G."/>
            <person name="Danchin GJ E."/>
        </authorList>
    </citation>
    <scope>NUCLEOTIDE SEQUENCE [LARGE SCALE GENOMIC DNA]</scope>
</reference>
<dbReference type="EMBL" id="CAJEWN010000022">
    <property type="protein sequence ID" value="CAD2138826.1"/>
    <property type="molecule type" value="Genomic_DNA"/>
</dbReference>
<name>A0A6V7TY24_MELEN</name>
<dbReference type="Proteomes" id="UP000580250">
    <property type="component" value="Unassembled WGS sequence"/>
</dbReference>
<proteinExistence type="predicted"/>